<dbReference type="EMBL" id="AVOT02062368">
    <property type="protein sequence ID" value="MBW0555403.1"/>
    <property type="molecule type" value="Genomic_DNA"/>
</dbReference>
<evidence type="ECO:0000313" key="1">
    <source>
        <dbReference type="EMBL" id="MBW0555403.1"/>
    </source>
</evidence>
<accession>A0A9Q3J4G1</accession>
<dbReference type="Proteomes" id="UP000765509">
    <property type="component" value="Unassembled WGS sequence"/>
</dbReference>
<reference evidence="1" key="1">
    <citation type="submission" date="2021-03" db="EMBL/GenBank/DDBJ databases">
        <title>Draft genome sequence of rust myrtle Austropuccinia psidii MF-1, a brazilian biotype.</title>
        <authorList>
            <person name="Quecine M.C."/>
            <person name="Pachon D.M.R."/>
            <person name="Bonatelli M.L."/>
            <person name="Correr F.H."/>
            <person name="Franceschini L.M."/>
            <person name="Leite T.F."/>
            <person name="Margarido G.R.A."/>
            <person name="Almeida C.A."/>
            <person name="Ferrarezi J.A."/>
            <person name="Labate C.A."/>
        </authorList>
    </citation>
    <scope>NUCLEOTIDE SEQUENCE</scope>
    <source>
        <strain evidence="1">MF-1</strain>
    </source>
</reference>
<organism evidence="1 2">
    <name type="scientific">Austropuccinia psidii MF-1</name>
    <dbReference type="NCBI Taxonomy" id="1389203"/>
    <lineage>
        <taxon>Eukaryota</taxon>
        <taxon>Fungi</taxon>
        <taxon>Dikarya</taxon>
        <taxon>Basidiomycota</taxon>
        <taxon>Pucciniomycotina</taxon>
        <taxon>Pucciniomycetes</taxon>
        <taxon>Pucciniales</taxon>
        <taxon>Sphaerophragmiaceae</taxon>
        <taxon>Austropuccinia</taxon>
    </lineage>
</organism>
<name>A0A9Q3J4G1_9BASI</name>
<sequence length="118" mass="13347">MLEYLDQTSSPIIKSRIHYNFDSSQINIPDIISSNMAIKIDSPEKLKPQSPVYCSPSQIFSLLLFPLSPVFSLYSDLKFSASGERIIKIEGLDPFPSNTPLPIVPSTSKQKFKYYPPY</sequence>
<proteinExistence type="predicted"/>
<dbReference type="AlphaFoldDB" id="A0A9Q3J4G1"/>
<keyword evidence="2" id="KW-1185">Reference proteome</keyword>
<protein>
    <submittedName>
        <fullName evidence="1">Uncharacterized protein</fullName>
    </submittedName>
</protein>
<evidence type="ECO:0000313" key="2">
    <source>
        <dbReference type="Proteomes" id="UP000765509"/>
    </source>
</evidence>
<comment type="caution">
    <text evidence="1">The sequence shown here is derived from an EMBL/GenBank/DDBJ whole genome shotgun (WGS) entry which is preliminary data.</text>
</comment>
<gene>
    <name evidence="1" type="ORF">O181_095118</name>
</gene>